<keyword evidence="4" id="KW-1185">Reference proteome</keyword>
<dbReference type="EMBL" id="FJOG01000012">
    <property type="protein sequence ID" value="CZR58559.1"/>
    <property type="molecule type" value="Genomic_DNA"/>
</dbReference>
<protein>
    <submittedName>
        <fullName evidence="3">Uncharacterized protein</fullName>
    </submittedName>
</protein>
<organism evidence="3 4">
    <name type="scientific">Phialocephala subalpina</name>
    <dbReference type="NCBI Taxonomy" id="576137"/>
    <lineage>
        <taxon>Eukaryota</taxon>
        <taxon>Fungi</taxon>
        <taxon>Dikarya</taxon>
        <taxon>Ascomycota</taxon>
        <taxon>Pezizomycotina</taxon>
        <taxon>Leotiomycetes</taxon>
        <taxon>Helotiales</taxon>
        <taxon>Mollisiaceae</taxon>
        <taxon>Phialocephala</taxon>
        <taxon>Phialocephala fortinii species complex</taxon>
    </lineage>
</organism>
<dbReference type="AlphaFoldDB" id="A0A1L7X0N1"/>
<feature type="region of interest" description="Disordered" evidence="2">
    <location>
        <begin position="589"/>
        <end position="608"/>
    </location>
</feature>
<evidence type="ECO:0000256" key="1">
    <source>
        <dbReference type="SAM" id="Coils"/>
    </source>
</evidence>
<accession>A0A1L7X0N1</accession>
<dbReference type="Proteomes" id="UP000184330">
    <property type="component" value="Unassembled WGS sequence"/>
</dbReference>
<dbReference type="PANTHER" id="PTHR47685">
    <property type="entry name" value="MAGNESIUM TRANSPORT PROTEIN CORA"/>
    <property type="match status" value="1"/>
</dbReference>
<dbReference type="PANTHER" id="PTHR47685:SF1">
    <property type="entry name" value="MAGNESIUM TRANSPORT PROTEIN CORA"/>
    <property type="match status" value="1"/>
</dbReference>
<proteinExistence type="predicted"/>
<feature type="coiled-coil region" evidence="1">
    <location>
        <begin position="296"/>
        <end position="323"/>
    </location>
</feature>
<name>A0A1L7X0N1_9HELO</name>
<keyword evidence="1" id="KW-0175">Coiled coil</keyword>
<evidence type="ECO:0000256" key="2">
    <source>
        <dbReference type="SAM" id="MobiDB-lite"/>
    </source>
</evidence>
<sequence length="676" mass="77378">MKRNILDCYAKIFGTVSSMDIAALPILDSCVLNATYSQVRLTFFSTAMSLDSTDISLENAGVQSSHKDFVIADTQTRDRDQVIYRATNKPTQSPKHPRVVMVNQLRLYVLNGVISSCLRRWGRKKSDDFGVYRTVRARLADHPNIENVYNLAILLMDQCLKVFFGHTFPSDNRPEVVDIFANTIGNVTDESTQVYARFWDVIMPDHIHYDRVLERRSNASSVSNARENPNSKNTSAIFSDFLTSSEGELLKETKDILDELHMMTKIYNEQYNIVKEFSSYMQQLSGGSKKVSPKTTNEASRLVNELARRRAELNELTRAAENTADGLKKLLDLKHNDANVALARETNNILEYTMELARESAQQTKQGAKQNRFPISIAFILFYLALSLGNDALKFVSTAVQLVWARLLRRLGLFGSGRGGESRSGWQSKTNKKSWMFCTRSALDMRRLYNNSTCDRNYSGKPSVGSSIAAQKFLYDVRGKQLREIQWDLSILLSRLGVTFSLQHPTFYWTEGATASTQGNYLKRRRSRKIGTAKPTSSSRGAREKHHFGPLTFRIFQVSENPNNVHLQLLRFRIGGRCLRDLHHSIYQPHTSRRTHNEQLRRPQDIRQKDPNTMLHKYSGGYVMKNWPFGESLAWASDDLCAEFDKDMEEMEAQEAMKESETEEYEFTNKPVEYEL</sequence>
<feature type="region of interest" description="Disordered" evidence="2">
    <location>
        <begin position="657"/>
        <end position="676"/>
    </location>
</feature>
<feature type="compositionally biased region" description="Basic residues" evidence="2">
    <location>
        <begin position="522"/>
        <end position="531"/>
    </location>
</feature>
<feature type="region of interest" description="Disordered" evidence="2">
    <location>
        <begin position="520"/>
        <end position="544"/>
    </location>
</feature>
<dbReference type="STRING" id="576137.A0A1L7X0N1"/>
<dbReference type="OrthoDB" id="3521330at2759"/>
<gene>
    <name evidence="3" type="ORF">PAC_08451</name>
</gene>
<dbReference type="InterPro" id="IPR050829">
    <property type="entry name" value="CorA_MIT"/>
</dbReference>
<evidence type="ECO:0000313" key="3">
    <source>
        <dbReference type="EMBL" id="CZR58559.1"/>
    </source>
</evidence>
<feature type="compositionally biased region" description="Basic and acidic residues" evidence="2">
    <location>
        <begin position="595"/>
        <end position="608"/>
    </location>
</feature>
<reference evidence="3 4" key="1">
    <citation type="submission" date="2016-03" db="EMBL/GenBank/DDBJ databases">
        <authorList>
            <person name="Ploux O."/>
        </authorList>
    </citation>
    <scope>NUCLEOTIDE SEQUENCE [LARGE SCALE GENOMIC DNA]</scope>
    <source>
        <strain evidence="3 4">UAMH 11012</strain>
    </source>
</reference>
<evidence type="ECO:0000313" key="4">
    <source>
        <dbReference type="Proteomes" id="UP000184330"/>
    </source>
</evidence>